<dbReference type="EMBL" id="MSGO01000053">
    <property type="protein sequence ID" value="OLL13926.1"/>
    <property type="molecule type" value="Genomic_DNA"/>
</dbReference>
<dbReference type="GO" id="GO:0050308">
    <property type="term" value="F:sugar-phosphatase activity"/>
    <property type="evidence" value="ECO:0007669"/>
    <property type="project" value="TreeGrafter"/>
</dbReference>
<dbReference type="Gene3D" id="3.40.50.1000">
    <property type="entry name" value="HAD superfamily/HAD-like"/>
    <property type="match status" value="1"/>
</dbReference>
<evidence type="ECO:0000313" key="2">
    <source>
        <dbReference type="Proteomes" id="UP000185736"/>
    </source>
</evidence>
<proteinExistence type="predicted"/>
<dbReference type="CDD" id="cd07505">
    <property type="entry name" value="HAD_BPGM-like"/>
    <property type="match status" value="1"/>
</dbReference>
<organism evidence="1 2">
    <name type="scientific">Actinomyces oris</name>
    <dbReference type="NCBI Taxonomy" id="544580"/>
    <lineage>
        <taxon>Bacteria</taxon>
        <taxon>Bacillati</taxon>
        <taxon>Actinomycetota</taxon>
        <taxon>Actinomycetes</taxon>
        <taxon>Actinomycetales</taxon>
        <taxon>Actinomycetaceae</taxon>
        <taxon>Actinomyces</taxon>
    </lineage>
</organism>
<evidence type="ECO:0008006" key="3">
    <source>
        <dbReference type="Google" id="ProtNLM"/>
    </source>
</evidence>
<name>A0A1Q8HYJ6_9ACTO</name>
<dbReference type="SFLD" id="SFLDS00003">
    <property type="entry name" value="Haloacid_Dehalogenase"/>
    <property type="match status" value="1"/>
</dbReference>
<accession>A0A1Q8HYJ6</accession>
<dbReference type="PANTHER" id="PTHR43481:SF4">
    <property type="entry name" value="GLYCEROL-1-PHOSPHATE PHOSPHOHYDROLASE 1-RELATED"/>
    <property type="match status" value="1"/>
</dbReference>
<evidence type="ECO:0000313" key="1">
    <source>
        <dbReference type="EMBL" id="OLL13926.1"/>
    </source>
</evidence>
<dbReference type="SUPFAM" id="SSF56784">
    <property type="entry name" value="HAD-like"/>
    <property type="match status" value="1"/>
</dbReference>
<dbReference type="InterPro" id="IPR023198">
    <property type="entry name" value="PGP-like_dom2"/>
</dbReference>
<dbReference type="SFLD" id="SFLDG01129">
    <property type="entry name" value="C1.5:_HAD__Beta-PGM__Phosphata"/>
    <property type="match status" value="1"/>
</dbReference>
<dbReference type="Gene3D" id="1.10.150.240">
    <property type="entry name" value="Putative phosphatase, domain 2"/>
    <property type="match status" value="1"/>
</dbReference>
<dbReference type="InterPro" id="IPR023214">
    <property type="entry name" value="HAD_sf"/>
</dbReference>
<gene>
    <name evidence="1" type="ORF">BKH32_11270</name>
</gene>
<comment type="caution">
    <text evidence="1">The sequence shown here is derived from an EMBL/GenBank/DDBJ whole genome shotgun (WGS) entry which is preliminary data.</text>
</comment>
<dbReference type="Proteomes" id="UP000185736">
    <property type="component" value="Unassembled WGS sequence"/>
</dbReference>
<sequence length="201" mass="21582">MSYLPPEVHHVLSGACALIFDLDGTLVDTHDAHERSWRKAFSAVGLSMSTSWYRQRTGLTANQLIDDMGVAHGKSIDATTVKTMELRCFLEEARKLAPIESVISIAEEFRDASHMAVASNGDASSVNATLAGAGISHLFSVIVTADDGLRPKPFPDAFLRAAERLGVKKECCLAFEDTGGGIAAAQAAGMKVVDVRTWEVF</sequence>
<reference evidence="1 2" key="1">
    <citation type="submission" date="2016-12" db="EMBL/GenBank/DDBJ databases">
        <title>Genomic comparison of strains in the 'Actinomyces naeslundii' group.</title>
        <authorList>
            <person name="Mughal S.R."/>
            <person name="Do T."/>
            <person name="Gilbert S.C."/>
            <person name="Witherden E.A."/>
            <person name="Didelot X."/>
            <person name="Beighton D."/>
        </authorList>
    </citation>
    <scope>NUCLEOTIDE SEQUENCE [LARGE SCALE GENOMIC DNA]</scope>
    <source>
        <strain evidence="1 2">S64C</strain>
    </source>
</reference>
<dbReference type="InterPro" id="IPR006439">
    <property type="entry name" value="HAD-SF_hydro_IA"/>
</dbReference>
<dbReference type="InterPro" id="IPR036412">
    <property type="entry name" value="HAD-like_sf"/>
</dbReference>
<dbReference type="AlphaFoldDB" id="A0A1Q8HYJ6"/>
<dbReference type="InterPro" id="IPR051806">
    <property type="entry name" value="HAD-like_SPP"/>
</dbReference>
<dbReference type="NCBIfam" id="TIGR01509">
    <property type="entry name" value="HAD-SF-IA-v3"/>
    <property type="match status" value="1"/>
</dbReference>
<dbReference type="PANTHER" id="PTHR43481">
    <property type="entry name" value="FRUCTOSE-1-PHOSPHATE PHOSPHATASE"/>
    <property type="match status" value="1"/>
</dbReference>
<dbReference type="Pfam" id="PF13419">
    <property type="entry name" value="HAD_2"/>
    <property type="match status" value="1"/>
</dbReference>
<dbReference type="InterPro" id="IPR041492">
    <property type="entry name" value="HAD_2"/>
</dbReference>
<protein>
    <recommendedName>
        <fullName evidence="3">Haloacid dehalogenase</fullName>
    </recommendedName>
</protein>